<protein>
    <submittedName>
        <fullName evidence="1">Uncharacterized protein</fullName>
    </submittedName>
</protein>
<dbReference type="AlphaFoldDB" id="A0A450ZB93"/>
<proteinExistence type="predicted"/>
<name>A0A450ZB93_9GAMM</name>
<organism evidence="1">
    <name type="scientific">Candidatus Kentrum sp. TC</name>
    <dbReference type="NCBI Taxonomy" id="2126339"/>
    <lineage>
        <taxon>Bacteria</taxon>
        <taxon>Pseudomonadati</taxon>
        <taxon>Pseudomonadota</taxon>
        <taxon>Gammaproteobacteria</taxon>
        <taxon>Candidatus Kentrum</taxon>
    </lineage>
</organism>
<evidence type="ECO:0000313" key="1">
    <source>
        <dbReference type="EMBL" id="VFK51066.1"/>
    </source>
</evidence>
<accession>A0A450ZB93</accession>
<dbReference type="EMBL" id="CAADFS010000131">
    <property type="protein sequence ID" value="VFK51066.1"/>
    <property type="molecule type" value="Genomic_DNA"/>
</dbReference>
<reference evidence="1" key="1">
    <citation type="submission" date="2019-02" db="EMBL/GenBank/DDBJ databases">
        <authorList>
            <person name="Gruber-Vodicka R. H."/>
            <person name="Seah K. B. B."/>
        </authorList>
    </citation>
    <scope>NUCLEOTIDE SEQUENCE</scope>
    <source>
        <strain evidence="1">BECK_BZ123</strain>
    </source>
</reference>
<sequence>MSRKPYGIFMKGFDFIIGFLQWSGEKALEIIVGKDA</sequence>
<gene>
    <name evidence="1" type="ORF">BECKTC1821D_GA0114238_11315</name>
</gene>